<feature type="signal peptide" evidence="1">
    <location>
        <begin position="1"/>
        <end position="16"/>
    </location>
</feature>
<organism evidence="2 3">
    <name type="scientific">Capsicum baccatum</name>
    <name type="common">Peruvian pepper</name>
    <dbReference type="NCBI Taxonomy" id="33114"/>
    <lineage>
        <taxon>Eukaryota</taxon>
        <taxon>Viridiplantae</taxon>
        <taxon>Streptophyta</taxon>
        <taxon>Embryophyta</taxon>
        <taxon>Tracheophyta</taxon>
        <taxon>Spermatophyta</taxon>
        <taxon>Magnoliopsida</taxon>
        <taxon>eudicotyledons</taxon>
        <taxon>Gunneridae</taxon>
        <taxon>Pentapetalae</taxon>
        <taxon>asterids</taxon>
        <taxon>lamiids</taxon>
        <taxon>Solanales</taxon>
        <taxon>Solanaceae</taxon>
        <taxon>Solanoideae</taxon>
        <taxon>Capsiceae</taxon>
        <taxon>Capsicum</taxon>
    </lineage>
</organism>
<name>A0A2G2VRJ7_CAPBA</name>
<keyword evidence="1" id="KW-0732">Signal</keyword>
<dbReference type="STRING" id="33114.A0A2G2VRJ7"/>
<evidence type="ECO:0000313" key="2">
    <source>
        <dbReference type="EMBL" id="PHT35588.1"/>
    </source>
</evidence>
<accession>A0A2G2VRJ7</accession>
<reference evidence="3" key="2">
    <citation type="journal article" date="2017" name="J. Anim. Genet.">
        <title>Multiple reference genome sequences of hot pepper reveal the massive evolution of plant disease resistance genes by retroduplication.</title>
        <authorList>
            <person name="Kim S."/>
            <person name="Park J."/>
            <person name="Yeom S.-I."/>
            <person name="Kim Y.-M."/>
            <person name="Seo E."/>
            <person name="Kim K.-T."/>
            <person name="Kim M.-S."/>
            <person name="Lee J.M."/>
            <person name="Cheong K."/>
            <person name="Shin H.-S."/>
            <person name="Kim S.-B."/>
            <person name="Han K."/>
            <person name="Lee J."/>
            <person name="Park M."/>
            <person name="Lee H.-A."/>
            <person name="Lee H.-Y."/>
            <person name="Lee Y."/>
            <person name="Oh S."/>
            <person name="Lee J.H."/>
            <person name="Choi E."/>
            <person name="Choi E."/>
            <person name="Lee S.E."/>
            <person name="Jeon J."/>
            <person name="Kim H."/>
            <person name="Choi G."/>
            <person name="Song H."/>
            <person name="Lee J."/>
            <person name="Lee S.-C."/>
            <person name="Kwon J.-K."/>
            <person name="Lee H.-Y."/>
            <person name="Koo N."/>
            <person name="Hong Y."/>
            <person name="Kim R.W."/>
            <person name="Kang W.-H."/>
            <person name="Huh J.H."/>
            <person name="Kang B.-C."/>
            <person name="Yang T.-J."/>
            <person name="Lee Y.-H."/>
            <person name="Bennetzen J.L."/>
            <person name="Choi D."/>
        </authorList>
    </citation>
    <scope>NUCLEOTIDE SEQUENCE [LARGE SCALE GENOMIC DNA]</scope>
    <source>
        <strain evidence="3">cv. PBC81</strain>
    </source>
</reference>
<evidence type="ECO:0000256" key="1">
    <source>
        <dbReference type="SAM" id="SignalP"/>
    </source>
</evidence>
<gene>
    <name evidence="2" type="ORF">CQW23_23288</name>
</gene>
<evidence type="ECO:0000313" key="3">
    <source>
        <dbReference type="Proteomes" id="UP000224567"/>
    </source>
</evidence>
<proteinExistence type="predicted"/>
<keyword evidence="3" id="KW-1185">Reference proteome</keyword>
<dbReference type="PANTHER" id="PTHR33321:SF3">
    <property type="entry name" value="OS05G0582000 PROTEIN"/>
    <property type="match status" value="1"/>
</dbReference>
<dbReference type="PANTHER" id="PTHR33321">
    <property type="match status" value="1"/>
</dbReference>
<dbReference type="EMBL" id="MLFT02000010">
    <property type="protein sequence ID" value="PHT35588.1"/>
    <property type="molecule type" value="Genomic_DNA"/>
</dbReference>
<protein>
    <submittedName>
        <fullName evidence="2">Uncharacterized protein</fullName>
    </submittedName>
</protein>
<dbReference type="AlphaFoldDB" id="A0A2G2VRJ7"/>
<comment type="caution">
    <text evidence="2">The sequence shown here is derived from an EMBL/GenBank/DDBJ whole genome shotgun (WGS) entry which is preliminary data.</text>
</comment>
<dbReference type="InterPro" id="IPR007541">
    <property type="entry name" value="Uncharacterised_BSP"/>
</dbReference>
<dbReference type="Proteomes" id="UP000224567">
    <property type="component" value="Unassembled WGS sequence"/>
</dbReference>
<feature type="chain" id="PRO_5013666577" evidence="1">
    <location>
        <begin position="17"/>
        <end position="212"/>
    </location>
</feature>
<reference evidence="2 3" key="1">
    <citation type="journal article" date="2017" name="Genome Biol.">
        <title>New reference genome sequences of hot pepper reveal the massive evolution of plant disease-resistance genes by retroduplication.</title>
        <authorList>
            <person name="Kim S."/>
            <person name="Park J."/>
            <person name="Yeom S.I."/>
            <person name="Kim Y.M."/>
            <person name="Seo E."/>
            <person name="Kim K.T."/>
            <person name="Kim M.S."/>
            <person name="Lee J.M."/>
            <person name="Cheong K."/>
            <person name="Shin H.S."/>
            <person name="Kim S.B."/>
            <person name="Han K."/>
            <person name="Lee J."/>
            <person name="Park M."/>
            <person name="Lee H.A."/>
            <person name="Lee H.Y."/>
            <person name="Lee Y."/>
            <person name="Oh S."/>
            <person name="Lee J.H."/>
            <person name="Choi E."/>
            <person name="Choi E."/>
            <person name="Lee S.E."/>
            <person name="Jeon J."/>
            <person name="Kim H."/>
            <person name="Choi G."/>
            <person name="Song H."/>
            <person name="Lee J."/>
            <person name="Lee S.C."/>
            <person name="Kwon J.K."/>
            <person name="Lee H.Y."/>
            <person name="Koo N."/>
            <person name="Hong Y."/>
            <person name="Kim R.W."/>
            <person name="Kang W.H."/>
            <person name="Huh J.H."/>
            <person name="Kang B.C."/>
            <person name="Yang T.J."/>
            <person name="Lee Y.H."/>
            <person name="Bennetzen J.L."/>
            <person name="Choi D."/>
        </authorList>
    </citation>
    <scope>NUCLEOTIDE SEQUENCE [LARGE SCALE GENOMIC DNA]</scope>
    <source>
        <strain evidence="3">cv. PBC81</strain>
    </source>
</reference>
<dbReference type="OrthoDB" id="1924946at2759"/>
<sequence length="212" mass="23827">MVIFVGVFSLWAIYEASKYFDITIIDEANDQSAFASDLFFMSNDEATRLILRTSKFIENILYPISDYRDSRQQQIKNQFKHVILRLSSQNLTSLVIVKPSQDKNNGFVIHVQQISPVFMVPTDYSSVATGAEYNEHGDEESFKRGDPNANRPSAEELVKTFSIDYYLVIMQCDGAINLTGDLVVKSVMGKAALGNILICRGQQCSFPDENGI</sequence>